<evidence type="ECO:0000256" key="9">
    <source>
        <dbReference type="ARBA" id="ARBA00023303"/>
    </source>
</evidence>
<dbReference type="GO" id="GO:0005886">
    <property type="term" value="C:plasma membrane"/>
    <property type="evidence" value="ECO:0007669"/>
    <property type="project" value="UniProtKB-SubCell"/>
</dbReference>
<keyword evidence="6 11" id="KW-1133">Transmembrane helix</keyword>
<keyword evidence="7" id="KW-0406">Ion transport</keyword>
<dbReference type="PANTHER" id="PTHR46480:SF1">
    <property type="entry name" value="VOLTAGE-GATED HYDROGEN CHANNEL 1"/>
    <property type="match status" value="1"/>
</dbReference>
<dbReference type="EMBL" id="JABFCT010000017">
    <property type="protein sequence ID" value="KAF5869479.1"/>
    <property type="molecule type" value="Genomic_DNA"/>
</dbReference>
<name>A0A8H6ALB4_9HELO</name>
<feature type="transmembrane region" description="Helical" evidence="11">
    <location>
        <begin position="141"/>
        <end position="166"/>
    </location>
</feature>
<keyword evidence="10" id="KW-0175">Coiled coil</keyword>
<organism evidence="12 13">
    <name type="scientific">Botrytis fragariae</name>
    <dbReference type="NCBI Taxonomy" id="1964551"/>
    <lineage>
        <taxon>Eukaryota</taxon>
        <taxon>Fungi</taxon>
        <taxon>Dikarya</taxon>
        <taxon>Ascomycota</taxon>
        <taxon>Pezizomycotina</taxon>
        <taxon>Leotiomycetes</taxon>
        <taxon>Helotiales</taxon>
        <taxon>Sclerotiniaceae</taxon>
        <taxon>Botrytis</taxon>
    </lineage>
</organism>
<feature type="transmembrane region" description="Helical" evidence="11">
    <location>
        <begin position="64"/>
        <end position="86"/>
    </location>
</feature>
<evidence type="ECO:0000256" key="1">
    <source>
        <dbReference type="ARBA" id="ARBA00004651"/>
    </source>
</evidence>
<gene>
    <name evidence="12" type="ORF">Bfra_011288</name>
</gene>
<evidence type="ECO:0000313" key="12">
    <source>
        <dbReference type="EMBL" id="KAF5869479.1"/>
    </source>
</evidence>
<keyword evidence="8 11" id="KW-0472">Membrane</keyword>
<evidence type="ECO:0000313" key="13">
    <source>
        <dbReference type="Proteomes" id="UP000531561"/>
    </source>
</evidence>
<dbReference type="InterPro" id="IPR027359">
    <property type="entry name" value="Volt_channel_dom_sf"/>
</dbReference>
<dbReference type="Proteomes" id="UP000531561">
    <property type="component" value="Unassembled WGS sequence"/>
</dbReference>
<dbReference type="OrthoDB" id="427456at2759"/>
<reference evidence="12 13" key="1">
    <citation type="journal article" date="2020" name="Phytopathology">
        <title>A high-quality genome resource of Botrytis fragariae, a new and rapidly spreading fungal pathogen causing strawberry gray mold in the U.S.A.</title>
        <authorList>
            <person name="Wu Y."/>
            <person name="Saski C.A."/>
            <person name="Schnabel G."/>
            <person name="Xiao S."/>
            <person name="Hu M."/>
        </authorList>
    </citation>
    <scope>NUCLEOTIDE SEQUENCE [LARGE SCALE GENOMIC DNA]</scope>
    <source>
        <strain evidence="12 13">BVB16</strain>
    </source>
</reference>
<dbReference type="InterPro" id="IPR031846">
    <property type="entry name" value="Hvcn1"/>
</dbReference>
<accession>A0A8H6ALB4</accession>
<evidence type="ECO:0000256" key="10">
    <source>
        <dbReference type="SAM" id="Coils"/>
    </source>
</evidence>
<dbReference type="GO" id="GO:0030171">
    <property type="term" value="F:voltage-gated proton channel activity"/>
    <property type="evidence" value="ECO:0007669"/>
    <property type="project" value="InterPro"/>
</dbReference>
<comment type="caution">
    <text evidence="12">The sequence shown here is derived from an EMBL/GenBank/DDBJ whole genome shotgun (WGS) entry which is preliminary data.</text>
</comment>
<comment type="subcellular location">
    <subcellularLocation>
        <location evidence="1">Cell membrane</location>
        <topology evidence="1">Multi-pass membrane protein</topology>
    </subcellularLocation>
</comment>
<dbReference type="GO" id="GO:0034702">
    <property type="term" value="C:monoatomic ion channel complex"/>
    <property type="evidence" value="ECO:0007669"/>
    <property type="project" value="UniProtKB-KW"/>
</dbReference>
<evidence type="ECO:0000256" key="7">
    <source>
        <dbReference type="ARBA" id="ARBA00023065"/>
    </source>
</evidence>
<keyword evidence="2" id="KW-0813">Transport</keyword>
<keyword evidence="5" id="KW-0851">Voltage-gated channel</keyword>
<dbReference type="RefSeq" id="XP_037188428.1">
    <property type="nucleotide sequence ID" value="XM_037341616.1"/>
</dbReference>
<sequence length="223" mass="25396">MSRRNSDISEHAPLIRASSQPISIASGPSYHHVPHPSFLRKLSNSYRRSQTSAKSFLSSRAQHYTVLLLVACDLISIISDIIINLYQCDNDKEGKTDPIWNEVRDGLGIAGLIFSCLFMVELIASIWAFGLSKFHCFDATVIVAGFVVDVLLHGVLEEVASLVIILRLWRFFKIVEEFSVGAQEQMDGLEERIEQLEMENRELKNSLEREKMVSRIWRMERVA</sequence>
<dbReference type="GeneID" id="59265308"/>
<dbReference type="AlphaFoldDB" id="A0A8H6ALB4"/>
<keyword evidence="4 11" id="KW-0812">Transmembrane</keyword>
<evidence type="ECO:0000256" key="4">
    <source>
        <dbReference type="ARBA" id="ARBA00022692"/>
    </source>
</evidence>
<evidence type="ECO:0000256" key="6">
    <source>
        <dbReference type="ARBA" id="ARBA00022989"/>
    </source>
</evidence>
<protein>
    <submittedName>
        <fullName evidence="12">Putative ion transport protein</fullName>
    </submittedName>
</protein>
<evidence type="ECO:0000256" key="5">
    <source>
        <dbReference type="ARBA" id="ARBA00022882"/>
    </source>
</evidence>
<dbReference type="PANTHER" id="PTHR46480">
    <property type="entry name" value="F20B24.22"/>
    <property type="match status" value="1"/>
</dbReference>
<evidence type="ECO:0000256" key="2">
    <source>
        <dbReference type="ARBA" id="ARBA00022448"/>
    </source>
</evidence>
<evidence type="ECO:0000256" key="11">
    <source>
        <dbReference type="SAM" id="Phobius"/>
    </source>
</evidence>
<keyword evidence="9" id="KW-0407">Ion channel</keyword>
<feature type="transmembrane region" description="Helical" evidence="11">
    <location>
        <begin position="107"/>
        <end position="129"/>
    </location>
</feature>
<feature type="coiled-coil region" evidence="10">
    <location>
        <begin position="179"/>
        <end position="213"/>
    </location>
</feature>
<dbReference type="Gene3D" id="1.20.120.350">
    <property type="entry name" value="Voltage-gated potassium channels. Chain C"/>
    <property type="match status" value="1"/>
</dbReference>
<proteinExistence type="predicted"/>
<keyword evidence="3" id="KW-1003">Cell membrane</keyword>
<evidence type="ECO:0000256" key="3">
    <source>
        <dbReference type="ARBA" id="ARBA00022475"/>
    </source>
</evidence>
<keyword evidence="13" id="KW-1185">Reference proteome</keyword>
<evidence type="ECO:0000256" key="8">
    <source>
        <dbReference type="ARBA" id="ARBA00023136"/>
    </source>
</evidence>